<dbReference type="CDD" id="cd05529">
    <property type="entry name" value="Bromo_WDR9_I_like"/>
    <property type="match status" value="1"/>
</dbReference>
<keyword evidence="2" id="KW-0863">Zinc-finger</keyword>
<protein>
    <submittedName>
        <fullName evidence="10">Bromodomain/HAS/DEXDc/SNF2 domain containing protein</fullName>
    </submittedName>
</protein>
<dbReference type="InterPro" id="IPR001965">
    <property type="entry name" value="Znf_PHD"/>
</dbReference>
<feature type="repeat" description="WD" evidence="6">
    <location>
        <begin position="173"/>
        <end position="214"/>
    </location>
</feature>
<reference evidence="10 11" key="1">
    <citation type="submission" date="2014-11" db="EMBL/GenBank/DDBJ databases">
        <title>Comparative genomic analysis of Cryptosporidium hominis reveals occurrence of genetic recombination in virulent subtypes.</title>
        <authorList>
            <person name="Guo Y."/>
            <person name="Tang K."/>
            <person name="Frace M."/>
            <person name="Li N."/>
            <person name="Roellig D.M."/>
            <person name="Sammons S."/>
            <person name="Knipe K."/>
            <person name="Rowe L."/>
            <person name="Feng Y."/>
            <person name="Xiao L."/>
        </authorList>
    </citation>
    <scope>NUCLEOTIDE SEQUENCE [LARGE SCALE GENOMIC DNA]</scope>
    <source>
        <strain evidence="10">30976</strain>
    </source>
</reference>
<keyword evidence="11" id="KW-1185">Reference proteome</keyword>
<dbReference type="GO" id="GO:0006357">
    <property type="term" value="P:regulation of transcription by RNA polymerase II"/>
    <property type="evidence" value="ECO:0007669"/>
    <property type="project" value="TreeGrafter"/>
</dbReference>
<dbReference type="PANTHER" id="PTHR16266:SF17">
    <property type="entry name" value="BRWD3"/>
    <property type="match status" value="1"/>
</dbReference>
<feature type="compositionally biased region" description="Low complexity" evidence="7">
    <location>
        <begin position="955"/>
        <end position="972"/>
    </location>
</feature>
<dbReference type="InterPro" id="IPR001680">
    <property type="entry name" value="WD40_rpt"/>
</dbReference>
<dbReference type="Proteomes" id="UP001429100">
    <property type="component" value="Unassembled WGS sequence"/>
</dbReference>
<dbReference type="PROSITE" id="PS50294">
    <property type="entry name" value="WD_REPEATS_REGION"/>
    <property type="match status" value="1"/>
</dbReference>
<gene>
    <name evidence="9" type="ORF">CHUDEA6_2320</name>
    <name evidence="10" type="ORF">GY17_00000236</name>
</gene>
<accession>A0A0S4TGV2</accession>
<organism evidence="9">
    <name type="scientific">Cryptosporidium hominis</name>
    <dbReference type="NCBI Taxonomy" id="237895"/>
    <lineage>
        <taxon>Eukaryota</taxon>
        <taxon>Sar</taxon>
        <taxon>Alveolata</taxon>
        <taxon>Apicomplexa</taxon>
        <taxon>Conoidasida</taxon>
        <taxon>Coccidia</taxon>
        <taxon>Eucoccidiorida</taxon>
        <taxon>Eimeriorina</taxon>
        <taxon>Cryptosporidiidae</taxon>
        <taxon>Cryptosporidium</taxon>
    </lineage>
</organism>
<dbReference type="VEuPathDB" id="CryptoDB:GY17_00000236"/>
<dbReference type="SMART" id="SM00249">
    <property type="entry name" value="PHD"/>
    <property type="match status" value="1"/>
</dbReference>
<dbReference type="SUPFAM" id="SSF47370">
    <property type="entry name" value="Bromodomain"/>
    <property type="match status" value="1"/>
</dbReference>
<dbReference type="VEuPathDB" id="CryptoDB:ChTU502y2012_406g0855"/>
<evidence type="ECO:0000256" key="7">
    <source>
        <dbReference type="SAM" id="MobiDB-lite"/>
    </source>
</evidence>
<dbReference type="InterPro" id="IPR001487">
    <property type="entry name" value="Bromodomain"/>
</dbReference>
<dbReference type="GO" id="GO:0007010">
    <property type="term" value="P:cytoskeleton organization"/>
    <property type="evidence" value="ECO:0007669"/>
    <property type="project" value="TreeGrafter"/>
</dbReference>
<dbReference type="SUPFAM" id="SSF50978">
    <property type="entry name" value="WD40 repeat-like"/>
    <property type="match status" value="1"/>
</dbReference>
<dbReference type="InterPro" id="IPR036427">
    <property type="entry name" value="Bromodomain-like_sf"/>
</dbReference>
<dbReference type="PANTHER" id="PTHR16266">
    <property type="entry name" value="WD REPEAT DOMAIN 9"/>
    <property type="match status" value="1"/>
</dbReference>
<evidence type="ECO:0000313" key="10">
    <source>
        <dbReference type="EMBL" id="PPS97550.1"/>
    </source>
</evidence>
<dbReference type="Pfam" id="PF00439">
    <property type="entry name" value="Bromodomain"/>
    <property type="match status" value="1"/>
</dbReference>
<dbReference type="VEuPathDB" id="CryptoDB:CHUDEA6_2320"/>
<proteinExistence type="predicted"/>
<sequence length="1655" mass="190682">MEPYYICYILKEYGFDDVSNRVFEKFKSISKIPTKINYDGTETQISYEELTNGLQDDIFGFIKLLFSFIELCKFNKNNIVGTENLIFNQDSFLNIIQYLKNEVIGHSTFIENIKDICSRSTYLNLRSSKHGISDQLMLSNMKYSHFLTNFCGKFILSNFIYAHQHIEDSEFGVGGEPASVYVIKRDKTGSVLISGGDDGMIRLWNTFTGSLLASVRKHTGDIIDLDVNSCNALLASCCGKGQLLLTLVYGNDWVPMAIIENTDRLTFVRFAYSKHSIKLNNDDIFQESEMLISAGDNAIITVYKVSDLFIHGSLYHLALMKRREFPEVLLNSFQSIFKRYGSLSQSSGSFEREQSLFYKAPPVYKIDIFPLSPKAFDICLNPVANHGSSSDENLRNYVFFSVGASLQSLSSTEEIQINISGKNISNEVISIQKKNDMQGYSLVFMIPLENSHSKSGINLINMPQKHNEHPDVSFANNSHDLVTASDDGTIIMWIFSNLSIYNQTNLYTYISDRINSDSYSKKKNNSIKKATEKSPIESLSDDDSDYVGSGSMDENSLLRRNPVRTSRFVVKDSSPNKENDKSIGTDSSSNFVQFIDSIQWSCDDSIILIAQSVTSKGMLRRTRNSTLVSCIECCISYFSRNYGERFLDVVLPGVCSRIACLIPHPVSPGIVLSLTYNGVIFVISNSKLNQLNDFKFKNNSNILFEHKNTKNPYLNGVWIKNGLSFVVSQKYGSFEIYDICNKGDLNQQVLTQTYRYSFPEQFFLNDFSEILRDDTFGWIDQNLRRPIYTIPRSVIVDRNKRMYPEDIQPPIPMFSSLGNKTSKNHARHELLKSRIPLYPQLDKTLSTYKVLNLNSEIYLEKAKKRSIYRKKMLEIDKNALNGSLTISNNSNEFQSRNTISNINEELTWVSSQTNNDETSSVEAQSYSSDFSNDEDFDINNSNATNTNRRLRMISRRSPSISDTGSSSSSDDSSLGENDYDSDLTSEDSLYNEIRGSKSITRSRRKIKNRLTNVQDSDSEVVPEIEFRYYAFSNLDTIWVPDSEEQEVNNLLVCKLCKKSSTTVIGYKYLIKSEIEFNSQNIRPILHGVNGSIDMGPLIGPFDYFYSTHRPERNAKFIQENDNFGEGSFYLHSRCLITIPFLQWELINDQVYTNLFDIMRRVYNPSQGTPPLPKDGLSSTFFDTKIVKFPKLIGTCSYCHDYGASILCQGNRCNRQFHYHCTALAYHSFPESVNSSFISPRESNMYWCDIMQFYLFYCPKCIHLKQSNVPYCPKRENMINNTGHNHCNRSWLLADEVSAGYVPQVNDYLYFFPNAYICSGLDDIFFKNMMLEIATENKKLSRRSNRKFEFIKCKLINISYAFPSDTEHSIKAILTFLTELTSGKHVYWQIRCAPNDGPDYLVLEDEVEKGIHNLEHRLRVGQENHIFIDNQWHEILIKNIKQNFIWESIEVTWKQEESNNNSLMVSPWEIYETVPDKKSLPNNLEASNDLIKIFCWMTTQNGPNNPLSVIEFFKYPIPFFSKKNISKNEFSNQEWVMHYWKEIPLPFSFTSIINRIRNNYYRRLESLVFDIFLVRSNCEHFNLNNNNLVQGIRSIEYELLRLIFSKRLPRYIIQTNTNILLQEIGLEDRIKVIDSSNIDSDEEIINRIGKRTRRRL</sequence>
<evidence type="ECO:0000256" key="6">
    <source>
        <dbReference type="PROSITE-ProRule" id="PRU00221"/>
    </source>
</evidence>
<dbReference type="Gene3D" id="1.20.920.10">
    <property type="entry name" value="Bromodomain-like"/>
    <property type="match status" value="1"/>
</dbReference>
<evidence type="ECO:0000313" key="9">
    <source>
        <dbReference type="EMBL" id="CUV06656.1"/>
    </source>
</evidence>
<dbReference type="Pfam" id="PF00400">
    <property type="entry name" value="WD40"/>
    <property type="match status" value="1"/>
</dbReference>
<keyword evidence="3" id="KW-0862">Zinc</keyword>
<evidence type="ECO:0000259" key="8">
    <source>
        <dbReference type="PROSITE" id="PS50014"/>
    </source>
</evidence>
<dbReference type="InterPro" id="IPR052060">
    <property type="entry name" value="Bromo_WD_repeat"/>
</dbReference>
<evidence type="ECO:0000256" key="2">
    <source>
        <dbReference type="ARBA" id="ARBA00022771"/>
    </source>
</evidence>
<reference evidence="10 11" key="3">
    <citation type="submission" date="2017-10" db="EMBL/GenBank/DDBJ databases">
        <title>Consistent, comparative and evidence-based genome annotation and re-annotation for the closely-related species, Cryptosporidium parvum, C. hominis and C. tyzzeri.</title>
        <authorList>
            <person name="Baptista R.P."/>
            <person name="Li Y."/>
            <person name="Sateriale A."/>
            <person name="Striepen B."/>
            <person name="Kissinger J.C."/>
        </authorList>
    </citation>
    <scope>NUCLEOTIDE SEQUENCE [LARGE SCALE GENOMIC DNA]</scope>
    <source>
        <strain evidence="10">30976</strain>
    </source>
</reference>
<name>A0A0S4TGV2_CRYHO</name>
<dbReference type="Proteomes" id="UP000199752">
    <property type="component" value="Chromosome 6"/>
</dbReference>
<dbReference type="GO" id="GO:0008270">
    <property type="term" value="F:zinc ion binding"/>
    <property type="evidence" value="ECO:0007669"/>
    <property type="project" value="UniProtKB-KW"/>
</dbReference>
<dbReference type="InterPro" id="IPR036322">
    <property type="entry name" value="WD40_repeat_dom_sf"/>
</dbReference>
<dbReference type="GO" id="GO:0005634">
    <property type="term" value="C:nucleus"/>
    <property type="evidence" value="ECO:0007669"/>
    <property type="project" value="TreeGrafter"/>
</dbReference>
<feature type="compositionally biased region" description="Polar residues" evidence="7">
    <location>
        <begin position="911"/>
        <end position="930"/>
    </location>
</feature>
<dbReference type="VEuPathDB" id="CryptoDB:Chro.60271"/>
<dbReference type="SMART" id="SM00320">
    <property type="entry name" value="WD40"/>
    <property type="match status" value="4"/>
</dbReference>
<reference evidence="9" key="2">
    <citation type="submission" date="2015-08" db="EMBL/GenBank/DDBJ databases">
        <authorList>
            <person name="Babu N.S."/>
            <person name="Beckwith C.J."/>
            <person name="Beseler K.G."/>
            <person name="Brison A."/>
            <person name="Carone J.V."/>
            <person name="Caskin T.P."/>
            <person name="Diamond M."/>
            <person name="Durham M.E."/>
            <person name="Foxe J.M."/>
            <person name="Go M."/>
            <person name="Henderson B.A."/>
            <person name="Jones I.B."/>
            <person name="McGettigan J.A."/>
            <person name="Micheletti S.J."/>
            <person name="Nasrallah M.E."/>
            <person name="Ortiz D."/>
            <person name="Piller C.R."/>
            <person name="Privatt S.R."/>
            <person name="Schneider S.L."/>
            <person name="Sharp S."/>
            <person name="Smith T.C."/>
            <person name="Stanton J.D."/>
            <person name="Ullery H.E."/>
            <person name="Wilson R.J."/>
            <person name="Serrano M.G."/>
            <person name="Buck G."/>
            <person name="Lee V."/>
            <person name="Wang Y."/>
            <person name="Carvalho R."/>
            <person name="Voegtly L."/>
            <person name="Shi R."/>
            <person name="Duckworth R."/>
            <person name="Johnson A."/>
            <person name="Loviza R."/>
            <person name="Walstead R."/>
            <person name="Shah Z."/>
            <person name="Kiflezghi M."/>
            <person name="Wade K."/>
            <person name="Ball S.L."/>
            <person name="Bradley K.W."/>
            <person name="Asai D.J."/>
            <person name="Bowman C.A."/>
            <person name="Russell D.A."/>
            <person name="Pope W.H."/>
            <person name="Jacobs-Sera D."/>
            <person name="Hendrix R.W."/>
            <person name="Hatfull G.F."/>
        </authorList>
    </citation>
    <scope>NUCLEOTIDE SEQUENCE [LARGE SCALE GENOMIC DNA]</scope>
</reference>
<dbReference type="PROSITE" id="PS50014">
    <property type="entry name" value="BROMODOMAIN_2"/>
    <property type="match status" value="1"/>
</dbReference>
<evidence type="ECO:0000256" key="4">
    <source>
        <dbReference type="ARBA" id="ARBA00023117"/>
    </source>
</evidence>
<dbReference type="GO" id="GO:0008360">
    <property type="term" value="P:regulation of cell shape"/>
    <property type="evidence" value="ECO:0007669"/>
    <property type="project" value="TreeGrafter"/>
</dbReference>
<feature type="domain" description="Bromo" evidence="8">
    <location>
        <begin position="1510"/>
        <end position="1588"/>
    </location>
</feature>
<dbReference type="InterPro" id="IPR015943">
    <property type="entry name" value="WD40/YVTN_repeat-like_dom_sf"/>
</dbReference>
<keyword evidence="6" id="KW-0853">WD repeat</keyword>
<feature type="region of interest" description="Disordered" evidence="7">
    <location>
        <begin position="911"/>
        <end position="986"/>
    </location>
</feature>
<evidence type="ECO:0000256" key="3">
    <source>
        <dbReference type="ARBA" id="ARBA00022833"/>
    </source>
</evidence>
<dbReference type="Gene3D" id="2.130.10.10">
    <property type="entry name" value="YVTN repeat-like/Quinoprotein amine dehydrogenase"/>
    <property type="match status" value="1"/>
</dbReference>
<keyword evidence="4 5" id="KW-0103">Bromodomain</keyword>
<dbReference type="Gene3D" id="3.30.40.10">
    <property type="entry name" value="Zinc/RING finger domain, C3HC4 (zinc finger)"/>
    <property type="match status" value="1"/>
</dbReference>
<evidence type="ECO:0000256" key="5">
    <source>
        <dbReference type="PROSITE-ProRule" id="PRU00035"/>
    </source>
</evidence>
<feature type="region of interest" description="Disordered" evidence="7">
    <location>
        <begin position="518"/>
        <end position="556"/>
    </location>
</feature>
<feature type="compositionally biased region" description="Polar residues" evidence="7">
    <location>
        <begin position="938"/>
        <end position="947"/>
    </location>
</feature>
<dbReference type="InterPro" id="IPR013083">
    <property type="entry name" value="Znf_RING/FYVE/PHD"/>
</dbReference>
<evidence type="ECO:0000256" key="1">
    <source>
        <dbReference type="ARBA" id="ARBA00022723"/>
    </source>
</evidence>
<dbReference type="EMBL" id="LN877952">
    <property type="protein sequence ID" value="CUV06656.1"/>
    <property type="molecule type" value="Genomic_DNA"/>
</dbReference>
<dbReference type="EMBL" id="JTAI01000007">
    <property type="protein sequence ID" value="PPS97550.1"/>
    <property type="molecule type" value="Genomic_DNA"/>
</dbReference>
<evidence type="ECO:0000313" key="11">
    <source>
        <dbReference type="Proteomes" id="UP001429100"/>
    </source>
</evidence>
<dbReference type="PROSITE" id="PS50082">
    <property type="entry name" value="WD_REPEATS_2"/>
    <property type="match status" value="1"/>
</dbReference>
<keyword evidence="1" id="KW-0479">Metal-binding</keyword>